<keyword evidence="4" id="KW-1185">Reference proteome</keyword>
<reference evidence="3" key="1">
    <citation type="journal article" date="2021" name="Sci. Rep.">
        <title>Diploid genomic architecture of Nitzschia inconspicua, an elite biomass production diatom.</title>
        <authorList>
            <person name="Oliver A."/>
            <person name="Podell S."/>
            <person name="Pinowska A."/>
            <person name="Traller J.C."/>
            <person name="Smith S.R."/>
            <person name="McClure R."/>
            <person name="Beliaev A."/>
            <person name="Bohutskyi P."/>
            <person name="Hill E.A."/>
            <person name="Rabines A."/>
            <person name="Zheng H."/>
            <person name="Allen L.Z."/>
            <person name="Kuo A."/>
            <person name="Grigoriev I.V."/>
            <person name="Allen A.E."/>
            <person name="Hazlebeck D."/>
            <person name="Allen E.E."/>
        </authorList>
    </citation>
    <scope>NUCLEOTIDE SEQUENCE</scope>
    <source>
        <strain evidence="3">Hildebrandi</strain>
    </source>
</reference>
<evidence type="ECO:0000313" key="4">
    <source>
        <dbReference type="Proteomes" id="UP000693970"/>
    </source>
</evidence>
<dbReference type="AlphaFoldDB" id="A0A9K3PGV4"/>
<name>A0A9K3PGV4_9STRA</name>
<feature type="region of interest" description="Disordered" evidence="1">
    <location>
        <begin position="18"/>
        <end position="41"/>
    </location>
</feature>
<organism evidence="3 4">
    <name type="scientific">Nitzschia inconspicua</name>
    <dbReference type="NCBI Taxonomy" id="303405"/>
    <lineage>
        <taxon>Eukaryota</taxon>
        <taxon>Sar</taxon>
        <taxon>Stramenopiles</taxon>
        <taxon>Ochrophyta</taxon>
        <taxon>Bacillariophyta</taxon>
        <taxon>Bacillariophyceae</taxon>
        <taxon>Bacillariophycidae</taxon>
        <taxon>Bacillariales</taxon>
        <taxon>Bacillariaceae</taxon>
        <taxon>Nitzschia</taxon>
    </lineage>
</organism>
<feature type="region of interest" description="Disordered" evidence="1">
    <location>
        <begin position="79"/>
        <end position="113"/>
    </location>
</feature>
<evidence type="ECO:0000313" key="3">
    <source>
        <dbReference type="EMBL" id="KAG7344489.1"/>
    </source>
</evidence>
<reference evidence="3" key="2">
    <citation type="submission" date="2021-04" db="EMBL/GenBank/DDBJ databases">
        <authorList>
            <person name="Podell S."/>
        </authorList>
    </citation>
    <scope>NUCLEOTIDE SEQUENCE</scope>
    <source>
        <strain evidence="3">Hildebrandi</strain>
    </source>
</reference>
<feature type="region of interest" description="Disordered" evidence="1">
    <location>
        <begin position="299"/>
        <end position="323"/>
    </location>
</feature>
<dbReference type="Proteomes" id="UP000693970">
    <property type="component" value="Unassembled WGS sequence"/>
</dbReference>
<proteinExistence type="predicted"/>
<sequence>MNRSAFLSCLSFFKPLGKDMDDTNEDRQQQQQQQQTEASCKSVSLRTALARLKSEGKCHTEPLLMDDCFHVSIEPLGGSKNDEDRLGPAYFSPPVEPTTTGTRQPSRESEKTSMFDPAMCSFRMETYTSVNMPSPSHDKRLTTPRKDEFQQERTLFGGGMMTDVINGRTTSSESIVLCMIEDGWYQLNVHALQDVRLEHCSTTSATRSSPDGNDKTFDLPPCLILQFPSCWFRIFSSSSSSSSSTMPQQQNDQCNEAAAISALIQAKDILNRLRSSSSINDTGDPSSSACPFPVRLSLEGNDMDTSRPSLSVEGNDVSSRRKTANDTLRSHSIAWKDFSVLEQVLSNPLASLPELAEQKRFRSFLLDKLTELPKHVADCMIEEGDLTTLWTRRVSRLGRIMRH</sequence>
<dbReference type="EMBL" id="JAGRRH010000023">
    <property type="protein sequence ID" value="KAG7344489.1"/>
    <property type="molecule type" value="Genomic_DNA"/>
</dbReference>
<dbReference type="EMBL" id="JAGRRH010000067">
    <property type="protein sequence ID" value="KAG7338005.1"/>
    <property type="molecule type" value="Genomic_DNA"/>
</dbReference>
<protein>
    <submittedName>
        <fullName evidence="3">Uncharacterized protein</fullName>
    </submittedName>
</protein>
<gene>
    <name evidence="3" type="ORF">IV203_022497</name>
    <name evidence="2" type="ORF">IV203_022721</name>
</gene>
<evidence type="ECO:0000256" key="1">
    <source>
        <dbReference type="SAM" id="MobiDB-lite"/>
    </source>
</evidence>
<comment type="caution">
    <text evidence="3">The sequence shown here is derived from an EMBL/GenBank/DDBJ whole genome shotgun (WGS) entry which is preliminary data.</text>
</comment>
<accession>A0A9K3PGV4</accession>
<evidence type="ECO:0000313" key="2">
    <source>
        <dbReference type="EMBL" id="KAG7338005.1"/>
    </source>
</evidence>
<feature type="compositionally biased region" description="Basic and acidic residues" evidence="1">
    <location>
        <begin position="18"/>
        <end position="28"/>
    </location>
</feature>